<dbReference type="Proteomes" id="UP000288429">
    <property type="component" value="Unassembled WGS sequence"/>
</dbReference>
<accession>A0A428TXN1</accession>
<dbReference type="SUPFAM" id="SSF52047">
    <property type="entry name" value="RNI-like"/>
    <property type="match status" value="1"/>
</dbReference>
<evidence type="ECO:0000313" key="2">
    <source>
        <dbReference type="Proteomes" id="UP000288429"/>
    </source>
</evidence>
<proteinExistence type="predicted"/>
<sequence>MTCPPLENLPTDILVLIFGQFCLHCQDEYNQPWDVPPLRYRPARQKPDEKSWYSLDRQALVSLSLTSKRFQQIAQSILYHEFVLGYDDSWRTALYTWDGRLISFMRTLRQRRDLARLVRVVYVHPSLLEVIHGDRPRDVLGEAAETLGIDLAEIWKSRIPRPESFDRTEIPKTRELFLAPLAYGSDYAALGYFRDVHTRRRERDWVATELVAMLIAQFPNLQYLAVQRCSRWTSESVPASALAALHISSLPFQRLDIGSNPVDVVRLSPGLEILNLHATGFWGQCPPLPNLKTLRMTECWTMKKHLEDVLHACTTGLRTFAYESRPPTRACNASLRRNMHFQPSDAVRLLSFHQRTLESLHLDLSAQGRAVCKIEDGLHFKDFAVLEHLCVGSEMIYGFDGMQDKNFPHSEALIRLLPASLVSLSIQTKQMEETGREMLEKGLARLAEVKQHQPDLFPKLRWVQCELSSETNWLSSMFEAVNVQFTSSSWSLTKAKPYLNGTDWTVDRIIGFTYSDDFSEDELFTPTRQEES</sequence>
<evidence type="ECO:0000313" key="1">
    <source>
        <dbReference type="EMBL" id="RSM06781.1"/>
    </source>
</evidence>
<comment type="caution">
    <text evidence="1">The sequence shown here is derived from an EMBL/GenBank/DDBJ whole genome shotgun (WGS) entry which is preliminary data.</text>
</comment>
<gene>
    <name evidence="1" type="ORF">CDV31_008964</name>
</gene>
<dbReference type="InterPro" id="IPR032675">
    <property type="entry name" value="LRR_dom_sf"/>
</dbReference>
<keyword evidence="2" id="KW-1185">Reference proteome</keyword>
<dbReference type="EMBL" id="NIZV01000122">
    <property type="protein sequence ID" value="RSM06781.1"/>
    <property type="molecule type" value="Genomic_DNA"/>
</dbReference>
<reference evidence="1 2" key="1">
    <citation type="submission" date="2017-06" db="EMBL/GenBank/DDBJ databases">
        <title>Cmopartive genomic analysis of Ambrosia Fusariam Clade fungi.</title>
        <authorList>
            <person name="Stajich J.E."/>
            <person name="Carrillo J."/>
            <person name="Kijimoto T."/>
            <person name="Eskalen A."/>
            <person name="O'Donnell K."/>
            <person name="Kasson M."/>
        </authorList>
    </citation>
    <scope>NUCLEOTIDE SEQUENCE [LARGE SCALE GENOMIC DNA]</scope>
    <source>
        <strain evidence="1 2">NRRL 20438</strain>
    </source>
</reference>
<dbReference type="AlphaFoldDB" id="A0A428TXN1"/>
<protein>
    <submittedName>
        <fullName evidence="1">Uncharacterized protein</fullName>
    </submittedName>
</protein>
<dbReference type="Gene3D" id="3.80.10.10">
    <property type="entry name" value="Ribonuclease Inhibitor"/>
    <property type="match status" value="1"/>
</dbReference>
<name>A0A428TXN1_9HYPO</name>
<organism evidence="1 2">
    <name type="scientific">Fusarium ambrosium</name>
    <dbReference type="NCBI Taxonomy" id="131363"/>
    <lineage>
        <taxon>Eukaryota</taxon>
        <taxon>Fungi</taxon>
        <taxon>Dikarya</taxon>
        <taxon>Ascomycota</taxon>
        <taxon>Pezizomycotina</taxon>
        <taxon>Sordariomycetes</taxon>
        <taxon>Hypocreomycetidae</taxon>
        <taxon>Hypocreales</taxon>
        <taxon>Nectriaceae</taxon>
        <taxon>Fusarium</taxon>
        <taxon>Fusarium solani species complex</taxon>
    </lineage>
</organism>